<reference evidence="2" key="2">
    <citation type="submission" date="2025-08" db="UniProtKB">
        <authorList>
            <consortium name="Ensembl"/>
        </authorList>
    </citation>
    <scope>IDENTIFICATION</scope>
</reference>
<dbReference type="GeneTree" id="ENSGT00990000208969"/>
<dbReference type="PANTHER" id="PTHR23232">
    <property type="entry name" value="KRAB DOMAIN C2H2 ZINC FINGER"/>
    <property type="match status" value="1"/>
</dbReference>
<accession>A0A670HQJ6</accession>
<sequence>MELLFICGGPAERQKGYWEMIYNELKNCPVSFEDVAVFFAEEEWSLLDPDQRALHSEVMEDNCLVVTSLGKAPSFPSLQCVIL</sequence>
<reference evidence="2" key="3">
    <citation type="submission" date="2025-09" db="UniProtKB">
        <authorList>
            <consortium name="Ensembl"/>
        </authorList>
    </citation>
    <scope>IDENTIFICATION</scope>
</reference>
<dbReference type="SMART" id="SM00349">
    <property type="entry name" value="KRAB"/>
    <property type="match status" value="1"/>
</dbReference>
<dbReference type="InterPro" id="IPR036051">
    <property type="entry name" value="KRAB_dom_sf"/>
</dbReference>
<evidence type="ECO:0000313" key="2">
    <source>
        <dbReference type="Ensembl" id="ENSPMRP00000001821.1"/>
    </source>
</evidence>
<organism evidence="2 3">
    <name type="scientific">Podarcis muralis</name>
    <name type="common">Wall lizard</name>
    <name type="synonym">Lacerta muralis</name>
    <dbReference type="NCBI Taxonomy" id="64176"/>
    <lineage>
        <taxon>Eukaryota</taxon>
        <taxon>Metazoa</taxon>
        <taxon>Chordata</taxon>
        <taxon>Craniata</taxon>
        <taxon>Vertebrata</taxon>
        <taxon>Euteleostomi</taxon>
        <taxon>Lepidosauria</taxon>
        <taxon>Squamata</taxon>
        <taxon>Bifurcata</taxon>
        <taxon>Unidentata</taxon>
        <taxon>Episquamata</taxon>
        <taxon>Laterata</taxon>
        <taxon>Lacertibaenia</taxon>
        <taxon>Lacertidae</taxon>
        <taxon>Podarcis</taxon>
    </lineage>
</organism>
<dbReference type="Ensembl" id="ENSPMRT00000001936.1">
    <property type="protein sequence ID" value="ENSPMRP00000001821.1"/>
    <property type="gene ID" value="ENSPMRG00000001342.1"/>
</dbReference>
<dbReference type="InterPro" id="IPR001909">
    <property type="entry name" value="KRAB"/>
</dbReference>
<evidence type="ECO:0000313" key="3">
    <source>
        <dbReference type="Proteomes" id="UP000472272"/>
    </source>
</evidence>
<dbReference type="GO" id="GO:0006355">
    <property type="term" value="P:regulation of DNA-templated transcription"/>
    <property type="evidence" value="ECO:0007669"/>
    <property type="project" value="InterPro"/>
</dbReference>
<dbReference type="SUPFAM" id="SSF109640">
    <property type="entry name" value="KRAB domain (Kruppel-associated box)"/>
    <property type="match status" value="1"/>
</dbReference>
<name>A0A670HQJ6_PODMU</name>
<reference evidence="2 3" key="1">
    <citation type="journal article" date="2019" name="Proc. Natl. Acad. Sci. U.S.A.">
        <title>Regulatory changes in pterin and carotenoid genes underlie balanced color polymorphisms in the wall lizard.</title>
        <authorList>
            <person name="Andrade P."/>
            <person name="Pinho C."/>
            <person name="Perez I de Lanuza G."/>
            <person name="Afonso S."/>
            <person name="Brejcha J."/>
            <person name="Rubin C.J."/>
            <person name="Wallerman O."/>
            <person name="Pereira P."/>
            <person name="Sabatino S.J."/>
            <person name="Bellati A."/>
            <person name="Pellitteri-Rosa D."/>
            <person name="Bosakova Z."/>
            <person name="Bunikis I."/>
            <person name="Carretero M.A."/>
            <person name="Feiner N."/>
            <person name="Marsik P."/>
            <person name="Pauperio F."/>
            <person name="Salvi D."/>
            <person name="Soler L."/>
            <person name="While G.M."/>
            <person name="Uller T."/>
            <person name="Font E."/>
            <person name="Andersson L."/>
            <person name="Carneiro M."/>
        </authorList>
    </citation>
    <scope>NUCLEOTIDE SEQUENCE</scope>
</reference>
<proteinExistence type="predicted"/>
<dbReference type="OMA" id="MEDNCLV"/>
<dbReference type="InterPro" id="IPR050169">
    <property type="entry name" value="Krueppel_C2H2_ZnF"/>
</dbReference>
<evidence type="ECO:0000259" key="1">
    <source>
        <dbReference type="PROSITE" id="PS50805"/>
    </source>
</evidence>
<dbReference type="Pfam" id="PF01352">
    <property type="entry name" value="KRAB"/>
    <property type="match status" value="1"/>
</dbReference>
<dbReference type="CDD" id="cd07765">
    <property type="entry name" value="KRAB_A-box"/>
    <property type="match status" value="1"/>
</dbReference>
<feature type="domain" description="KRAB" evidence="1">
    <location>
        <begin position="30"/>
        <end position="83"/>
    </location>
</feature>
<keyword evidence="3" id="KW-1185">Reference proteome</keyword>
<dbReference type="Gene3D" id="6.10.140.140">
    <property type="match status" value="1"/>
</dbReference>
<dbReference type="PANTHER" id="PTHR23232:SF156">
    <property type="entry name" value="KRAB DOMAIN-CONTAINING PROTEIN"/>
    <property type="match status" value="1"/>
</dbReference>
<dbReference type="PROSITE" id="PS50805">
    <property type="entry name" value="KRAB"/>
    <property type="match status" value="1"/>
</dbReference>
<protein>
    <recommendedName>
        <fullName evidence="1">KRAB domain-containing protein</fullName>
    </recommendedName>
</protein>
<dbReference type="AlphaFoldDB" id="A0A670HQJ6"/>
<dbReference type="Proteomes" id="UP000472272">
    <property type="component" value="Chromosome 2"/>
</dbReference>